<dbReference type="EMBL" id="OV725080">
    <property type="protein sequence ID" value="CAH1397847.1"/>
    <property type="molecule type" value="Genomic_DNA"/>
</dbReference>
<protein>
    <submittedName>
        <fullName evidence="1">Uncharacterized protein</fullName>
    </submittedName>
</protein>
<dbReference type="Proteomes" id="UP001152798">
    <property type="component" value="Chromosome 4"/>
</dbReference>
<dbReference type="AlphaFoldDB" id="A0A9P0H9L7"/>
<proteinExistence type="predicted"/>
<accession>A0A9P0H9L7</accession>
<sequence length="75" mass="8814">MTVRLLTLADGTHLRHRPLPQMSLRSDYVFLFTHRSLHNPRYELMRHRQEGTSAALTYRMTYLASYPGIDIRLLG</sequence>
<evidence type="ECO:0000313" key="1">
    <source>
        <dbReference type="EMBL" id="CAH1397847.1"/>
    </source>
</evidence>
<name>A0A9P0H9L7_NEZVI</name>
<evidence type="ECO:0000313" key="2">
    <source>
        <dbReference type="Proteomes" id="UP001152798"/>
    </source>
</evidence>
<organism evidence="1 2">
    <name type="scientific">Nezara viridula</name>
    <name type="common">Southern green stink bug</name>
    <name type="synonym">Cimex viridulus</name>
    <dbReference type="NCBI Taxonomy" id="85310"/>
    <lineage>
        <taxon>Eukaryota</taxon>
        <taxon>Metazoa</taxon>
        <taxon>Ecdysozoa</taxon>
        <taxon>Arthropoda</taxon>
        <taxon>Hexapoda</taxon>
        <taxon>Insecta</taxon>
        <taxon>Pterygota</taxon>
        <taxon>Neoptera</taxon>
        <taxon>Paraneoptera</taxon>
        <taxon>Hemiptera</taxon>
        <taxon>Heteroptera</taxon>
        <taxon>Panheteroptera</taxon>
        <taxon>Pentatomomorpha</taxon>
        <taxon>Pentatomoidea</taxon>
        <taxon>Pentatomidae</taxon>
        <taxon>Pentatominae</taxon>
        <taxon>Nezara</taxon>
    </lineage>
</organism>
<gene>
    <name evidence="1" type="ORF">NEZAVI_LOCUS7605</name>
</gene>
<keyword evidence="2" id="KW-1185">Reference proteome</keyword>
<reference evidence="1" key="1">
    <citation type="submission" date="2022-01" db="EMBL/GenBank/DDBJ databases">
        <authorList>
            <person name="King R."/>
        </authorList>
    </citation>
    <scope>NUCLEOTIDE SEQUENCE</scope>
</reference>